<dbReference type="AlphaFoldDB" id="A0A068RMW6"/>
<dbReference type="EMBL" id="CBTN010000006">
    <property type="protein sequence ID" value="CDH50321.1"/>
    <property type="molecule type" value="Genomic_DNA"/>
</dbReference>
<keyword evidence="2" id="KW-1185">Reference proteome</keyword>
<dbReference type="Proteomes" id="UP000027586">
    <property type="component" value="Unassembled WGS sequence"/>
</dbReference>
<accession>A0A068RMW6</accession>
<protein>
    <submittedName>
        <fullName evidence="1">Uncharacterized protein</fullName>
    </submittedName>
</protein>
<name>A0A068RMW6_9FUNG</name>
<comment type="caution">
    <text evidence="1">The sequence shown here is derived from an EMBL/GenBank/DDBJ whole genome shotgun (WGS) entry which is preliminary data.</text>
</comment>
<dbReference type="VEuPathDB" id="FungiDB:LCOR_02036.1"/>
<evidence type="ECO:0000313" key="1">
    <source>
        <dbReference type="EMBL" id="CDH50321.1"/>
    </source>
</evidence>
<proteinExistence type="predicted"/>
<evidence type="ECO:0000313" key="2">
    <source>
        <dbReference type="Proteomes" id="UP000027586"/>
    </source>
</evidence>
<reference evidence="1" key="1">
    <citation type="submission" date="2013-08" db="EMBL/GenBank/DDBJ databases">
        <title>Gene expansion shapes genome architecture in the human pathogen Lichtheimia corymbifera: an evolutionary genomics analysis in the ancient terrestrial Mucorales (Mucoromycotina).</title>
        <authorList>
            <person name="Schwartze V.U."/>
            <person name="Winter S."/>
            <person name="Shelest E."/>
            <person name="Marcet-Houben M."/>
            <person name="Horn F."/>
            <person name="Wehner S."/>
            <person name="Hoffmann K."/>
            <person name="Riege K."/>
            <person name="Sammeth M."/>
            <person name="Nowrousian M."/>
            <person name="Valiante V."/>
            <person name="Linde J."/>
            <person name="Jacobsen I.D."/>
            <person name="Marz M."/>
            <person name="Brakhage A.A."/>
            <person name="Gabaldon T."/>
            <person name="Bocker S."/>
            <person name="Voigt K."/>
        </authorList>
    </citation>
    <scope>NUCLEOTIDE SEQUENCE [LARGE SCALE GENOMIC DNA]</scope>
    <source>
        <strain evidence="1">FSU 9682</strain>
    </source>
</reference>
<sequence>MPTCENSSQTDRFRYCREREIHVTFKIPAALRQQIKQSTSFNTCPLSSLRATCIATIEYPNYTNDVFSLDKLDVVLDNGALTVECGCRINGLDYVASMSWAERPLKNAMKRSDFRLEKIYTSNKLGNVQGFLFHTTRSSASVSTPLSYILKRAAPYATLSTIHLMLEFEADKPNQLQDLLQSPPDAFSEYLSSVFNQIIGRDLCKLYPLVFSSEYAKRLAEITCMIPTIARSIQRVIMRANHDSGPQHLCTTSPAALIARANLQAIASVTRIMRPTFTTMDDDPGADMKTDLMIGFYHSIKRNLFIQRHAKVNNTSTTDDDDQQVPMSYEDVADAWIVPDSATDHPVDDDLYMYL</sequence>
<organism evidence="1 2">
    <name type="scientific">Lichtheimia corymbifera JMRC:FSU:9682</name>
    <dbReference type="NCBI Taxonomy" id="1263082"/>
    <lineage>
        <taxon>Eukaryota</taxon>
        <taxon>Fungi</taxon>
        <taxon>Fungi incertae sedis</taxon>
        <taxon>Mucoromycota</taxon>
        <taxon>Mucoromycotina</taxon>
        <taxon>Mucoromycetes</taxon>
        <taxon>Mucorales</taxon>
        <taxon>Lichtheimiaceae</taxon>
        <taxon>Lichtheimia</taxon>
    </lineage>
</organism>
<dbReference type="OrthoDB" id="2244085at2759"/>
<gene>
    <name evidence="1" type="ORF">LCOR_02036.1</name>
</gene>